<protein>
    <submittedName>
        <fullName evidence="1">Uncharacterized protein</fullName>
    </submittedName>
</protein>
<name>A0A6A6E9G5_9PEZI</name>
<dbReference type="AlphaFoldDB" id="A0A6A6E9G5"/>
<reference evidence="1" key="1">
    <citation type="journal article" date="2020" name="Stud. Mycol.">
        <title>101 Dothideomycetes genomes: a test case for predicting lifestyles and emergence of pathogens.</title>
        <authorList>
            <person name="Haridas S."/>
            <person name="Albert R."/>
            <person name="Binder M."/>
            <person name="Bloem J."/>
            <person name="Labutti K."/>
            <person name="Salamov A."/>
            <person name="Andreopoulos B."/>
            <person name="Baker S."/>
            <person name="Barry K."/>
            <person name="Bills G."/>
            <person name="Bluhm B."/>
            <person name="Cannon C."/>
            <person name="Castanera R."/>
            <person name="Culley D."/>
            <person name="Daum C."/>
            <person name="Ezra D."/>
            <person name="Gonzalez J."/>
            <person name="Henrissat B."/>
            <person name="Kuo A."/>
            <person name="Liang C."/>
            <person name="Lipzen A."/>
            <person name="Lutzoni F."/>
            <person name="Magnuson J."/>
            <person name="Mondo S."/>
            <person name="Nolan M."/>
            <person name="Ohm R."/>
            <person name="Pangilinan J."/>
            <person name="Park H.-J."/>
            <person name="Ramirez L."/>
            <person name="Alfaro M."/>
            <person name="Sun H."/>
            <person name="Tritt A."/>
            <person name="Yoshinaga Y."/>
            <person name="Zwiers L.-H."/>
            <person name="Turgeon B."/>
            <person name="Goodwin S."/>
            <person name="Spatafora J."/>
            <person name="Crous P."/>
            <person name="Grigoriev I."/>
        </authorList>
    </citation>
    <scope>NUCLEOTIDE SEQUENCE</scope>
    <source>
        <strain evidence="1">CBS 207.26</strain>
    </source>
</reference>
<evidence type="ECO:0000313" key="1">
    <source>
        <dbReference type="EMBL" id="KAF2187685.1"/>
    </source>
</evidence>
<organism evidence="1 2">
    <name type="scientific">Zopfia rhizophila CBS 207.26</name>
    <dbReference type="NCBI Taxonomy" id="1314779"/>
    <lineage>
        <taxon>Eukaryota</taxon>
        <taxon>Fungi</taxon>
        <taxon>Dikarya</taxon>
        <taxon>Ascomycota</taxon>
        <taxon>Pezizomycotina</taxon>
        <taxon>Dothideomycetes</taxon>
        <taxon>Dothideomycetes incertae sedis</taxon>
        <taxon>Zopfiaceae</taxon>
        <taxon>Zopfia</taxon>
    </lineage>
</organism>
<dbReference type="OrthoDB" id="10251155at2759"/>
<keyword evidence="2" id="KW-1185">Reference proteome</keyword>
<dbReference type="Proteomes" id="UP000800200">
    <property type="component" value="Unassembled WGS sequence"/>
</dbReference>
<gene>
    <name evidence="1" type="ORF">K469DRAFT_104559</name>
</gene>
<accession>A0A6A6E9G5</accession>
<proteinExistence type="predicted"/>
<sequence>MSVMFFSRFTTRGISRTTALAASFASGIHESFLARDELKFLAPVFKIYCLCSGFTFLSLHPYPSLWSVAQEDLHILQGCLSELSKRWRSAIGALRALQSAMQSRGQAYAGKPAQLLETKHPERDHFFIGFLEGLCRICSPYDEEATLRPKNNYTGNHTFGAPRTDEICSSDPQIQQNVQPVGSYGVDDLCYNSTLDLFRYDQFGNWLLNEPSFGAFEVRDSQRVGKLLGVSANAH</sequence>
<evidence type="ECO:0000313" key="2">
    <source>
        <dbReference type="Proteomes" id="UP000800200"/>
    </source>
</evidence>
<dbReference type="EMBL" id="ML994626">
    <property type="protein sequence ID" value="KAF2187685.1"/>
    <property type="molecule type" value="Genomic_DNA"/>
</dbReference>